<dbReference type="InterPro" id="IPR036974">
    <property type="entry name" value="PUA_sf"/>
</dbReference>
<evidence type="ECO:0000256" key="1">
    <source>
        <dbReference type="ARBA" id="ARBA00022603"/>
    </source>
</evidence>
<keyword evidence="10" id="KW-1185">Reference proteome</keyword>
<feature type="active site" description="Nucleophile" evidence="5">
    <location>
        <position position="447"/>
    </location>
</feature>
<keyword evidence="3 5" id="KW-0949">S-adenosyl-L-methionine</keyword>
<dbReference type="InterPro" id="IPR001678">
    <property type="entry name" value="MeTrfase_RsmB-F_NOP2_dom"/>
</dbReference>
<dbReference type="HOGENOM" id="CLU_005316_1_0_1"/>
<dbReference type="CDD" id="cd02440">
    <property type="entry name" value="AdoMet_MTases"/>
    <property type="match status" value="1"/>
</dbReference>
<dbReference type="SUPFAM" id="SSF53335">
    <property type="entry name" value="S-adenosyl-L-methionine-dependent methyltransferases"/>
    <property type="match status" value="1"/>
</dbReference>
<dbReference type="Gene3D" id="3.40.50.150">
    <property type="entry name" value="Vaccinia Virus protein VP39"/>
    <property type="match status" value="1"/>
</dbReference>
<dbReference type="OrthoDB" id="260824at2759"/>
<dbReference type="Pfam" id="PF01189">
    <property type="entry name" value="Methyltr_RsmB-F"/>
    <property type="match status" value="1"/>
</dbReference>
<accession>L1JPI9</accession>
<dbReference type="InterPro" id="IPR015947">
    <property type="entry name" value="PUA-like_sf"/>
</dbReference>
<reference evidence="9" key="3">
    <citation type="submission" date="2016-03" db="UniProtKB">
        <authorList>
            <consortium name="EnsemblProtists"/>
        </authorList>
    </citation>
    <scope>IDENTIFICATION</scope>
</reference>
<dbReference type="PANTHER" id="PTHR22807:SF34">
    <property type="entry name" value="TRNA (CYTOSINE(72)-C(5))-METHYLTRANSFERASE NSUN6"/>
    <property type="match status" value="1"/>
</dbReference>
<dbReference type="InterPro" id="IPR023267">
    <property type="entry name" value="RCMT"/>
</dbReference>
<evidence type="ECO:0000256" key="4">
    <source>
        <dbReference type="ARBA" id="ARBA00022884"/>
    </source>
</evidence>
<proteinExistence type="inferred from homology"/>
<evidence type="ECO:0000256" key="6">
    <source>
        <dbReference type="SAM" id="MobiDB-lite"/>
    </source>
</evidence>
<dbReference type="SUPFAM" id="SSF88697">
    <property type="entry name" value="PUA domain-like"/>
    <property type="match status" value="1"/>
</dbReference>
<evidence type="ECO:0000313" key="9">
    <source>
        <dbReference type="EnsemblProtists" id="EKX50189"/>
    </source>
</evidence>
<dbReference type="eggNOG" id="KOG1122">
    <property type="taxonomic scope" value="Eukaryota"/>
</dbReference>
<dbReference type="OMA" id="GYTEEWL"/>
<feature type="domain" description="SAM-dependent MTase RsmB/NOP-type" evidence="7">
    <location>
        <begin position="186"/>
        <end position="533"/>
    </location>
</feature>
<evidence type="ECO:0000313" key="8">
    <source>
        <dbReference type="EMBL" id="EKX50189.1"/>
    </source>
</evidence>
<dbReference type="KEGG" id="gtt:GUITHDRAFT_104001"/>
<dbReference type="STRING" id="905079.L1JPI9"/>
<dbReference type="PANTHER" id="PTHR22807">
    <property type="entry name" value="NOP2 YEAST -RELATED NOL1/NOP2/FMU SUN DOMAIN-CONTAINING"/>
    <property type="match status" value="1"/>
</dbReference>
<dbReference type="RefSeq" id="XP_005837169.1">
    <property type="nucleotide sequence ID" value="XM_005837112.1"/>
</dbReference>
<dbReference type="Gene3D" id="2.30.130.10">
    <property type="entry name" value="PUA domain"/>
    <property type="match status" value="1"/>
</dbReference>
<evidence type="ECO:0000256" key="5">
    <source>
        <dbReference type="PROSITE-ProRule" id="PRU01023"/>
    </source>
</evidence>
<dbReference type="PRINTS" id="PR02008">
    <property type="entry name" value="RCMTFAMILY"/>
</dbReference>
<gene>
    <name evidence="8" type="ORF">GUITHDRAFT_104001</name>
</gene>
<evidence type="ECO:0000259" key="7">
    <source>
        <dbReference type="PROSITE" id="PS51686"/>
    </source>
</evidence>
<dbReference type="CDD" id="cd21150">
    <property type="entry name" value="PUA_NSun6-like"/>
    <property type="match status" value="1"/>
</dbReference>
<dbReference type="EnsemblProtists" id="EKX50189">
    <property type="protein sequence ID" value="EKX50189"/>
    <property type="gene ID" value="GUITHDRAFT_104001"/>
</dbReference>
<feature type="binding site" evidence="5">
    <location>
        <position position="397"/>
    </location>
    <ligand>
        <name>S-adenosyl-L-methionine</name>
        <dbReference type="ChEBI" id="CHEBI:59789"/>
    </ligand>
</feature>
<dbReference type="PROSITE" id="PS50890">
    <property type="entry name" value="PUA"/>
    <property type="match status" value="1"/>
</dbReference>
<comment type="similarity">
    <text evidence="5">Belongs to the class I-like SAM-binding methyltransferase superfamily. RsmB/NOP family.</text>
</comment>
<feature type="binding site" evidence="5">
    <location>
        <position position="321"/>
    </location>
    <ligand>
        <name>S-adenosyl-L-methionine</name>
        <dbReference type="ChEBI" id="CHEBI:59789"/>
    </ligand>
</feature>
<dbReference type="InterPro" id="IPR049560">
    <property type="entry name" value="MeTrfase_RsmB-F_NOP2_cat"/>
</dbReference>
<dbReference type="InterPro" id="IPR029063">
    <property type="entry name" value="SAM-dependent_MTases_sf"/>
</dbReference>
<evidence type="ECO:0000313" key="10">
    <source>
        <dbReference type="Proteomes" id="UP000011087"/>
    </source>
</evidence>
<keyword evidence="2 5" id="KW-0808">Transferase</keyword>
<dbReference type="GeneID" id="17307015"/>
<sequence length="536" mass="59379">MAHAAALAWRTHLPDHVRQPLLRFYEEDELERVCNALARPPAHSCVRANTVRISGEELAGRMREELERLAVREGPSEHAGVSRYGEVRVHEVIGDAVVIRPDEHDAREILPEGRELVVSRRCAEAVLRGSHIFIPGMMGCSPHTAKGDVVTVLCDVQDRFLRGASTHILSTRKLDPKRMKGFVSNHMHEVSDEKKQQFRLNNSKLSHLYGDTNRSSDASFPELPEGIVVIGKGVMQVDRRVAMSAKEGLGCIMTECIFRAPPLNGLLPGLMYVQNFPSIVVGHVLDPQPGERILDMCASPGGKTTHAAAIMQGEGSVTAIDRTQAKAAVIRENAQHLGLKNVWVLKGDSSSIPPVGGNVPLPEELEVDAVEPSGGGVGGEVKKKIQFDELFDRIILDPPCTALGLRPRLAVDIPPIEMERTPAYQRRMMHVAVGLLKTGGRLVYSTCTINPEENECNVAWALKALPLKLLRASPIVAKPGRPESDRQRKGEGKEKKEEEQKQEQKKEEKEKKEREGKQWMGKGRNNLQMIKRRTSE</sequence>
<keyword evidence="1 5" id="KW-0489">Methyltransferase</keyword>
<organism evidence="8">
    <name type="scientific">Guillardia theta (strain CCMP2712)</name>
    <name type="common">Cryptophyte</name>
    <dbReference type="NCBI Taxonomy" id="905079"/>
    <lineage>
        <taxon>Eukaryota</taxon>
        <taxon>Cryptophyceae</taxon>
        <taxon>Pyrenomonadales</taxon>
        <taxon>Geminigeraceae</taxon>
        <taxon>Guillardia</taxon>
    </lineage>
</organism>
<feature type="region of interest" description="Disordered" evidence="6">
    <location>
        <begin position="476"/>
        <end position="536"/>
    </location>
</feature>
<dbReference type="GO" id="GO:0008173">
    <property type="term" value="F:RNA methyltransferase activity"/>
    <property type="evidence" value="ECO:0007669"/>
    <property type="project" value="InterPro"/>
</dbReference>
<dbReference type="EMBL" id="JH992979">
    <property type="protein sequence ID" value="EKX50189.1"/>
    <property type="molecule type" value="Genomic_DNA"/>
</dbReference>
<evidence type="ECO:0000256" key="3">
    <source>
        <dbReference type="ARBA" id="ARBA00022691"/>
    </source>
</evidence>
<dbReference type="AlphaFoldDB" id="L1JPI9"/>
<feature type="compositionally biased region" description="Basic and acidic residues" evidence="6">
    <location>
        <begin position="480"/>
        <end position="517"/>
    </location>
</feature>
<protein>
    <recommendedName>
        <fullName evidence="7">SAM-dependent MTase RsmB/NOP-type domain-containing protein</fullName>
    </recommendedName>
</protein>
<dbReference type="Proteomes" id="UP000011087">
    <property type="component" value="Unassembled WGS sequence"/>
</dbReference>
<dbReference type="GO" id="GO:0001510">
    <property type="term" value="P:RNA methylation"/>
    <property type="evidence" value="ECO:0007669"/>
    <property type="project" value="InterPro"/>
</dbReference>
<comment type="caution">
    <text evidence="5">Lacks conserved residue(s) required for the propagation of feature annotation.</text>
</comment>
<feature type="binding site" evidence="5">
    <location>
        <position position="348"/>
    </location>
    <ligand>
        <name>S-adenosyl-L-methionine</name>
        <dbReference type="ChEBI" id="CHEBI:59789"/>
    </ligand>
</feature>
<reference evidence="8 10" key="1">
    <citation type="journal article" date="2012" name="Nature">
        <title>Algal genomes reveal evolutionary mosaicism and the fate of nucleomorphs.</title>
        <authorList>
            <consortium name="DOE Joint Genome Institute"/>
            <person name="Curtis B.A."/>
            <person name="Tanifuji G."/>
            <person name="Burki F."/>
            <person name="Gruber A."/>
            <person name="Irimia M."/>
            <person name="Maruyama S."/>
            <person name="Arias M.C."/>
            <person name="Ball S.G."/>
            <person name="Gile G.H."/>
            <person name="Hirakawa Y."/>
            <person name="Hopkins J.F."/>
            <person name="Kuo A."/>
            <person name="Rensing S.A."/>
            <person name="Schmutz J."/>
            <person name="Symeonidi A."/>
            <person name="Elias M."/>
            <person name="Eveleigh R.J."/>
            <person name="Herman E.K."/>
            <person name="Klute M.J."/>
            <person name="Nakayama T."/>
            <person name="Obornik M."/>
            <person name="Reyes-Prieto A."/>
            <person name="Armbrust E.V."/>
            <person name="Aves S.J."/>
            <person name="Beiko R.G."/>
            <person name="Coutinho P."/>
            <person name="Dacks J.B."/>
            <person name="Durnford D.G."/>
            <person name="Fast N.M."/>
            <person name="Green B.R."/>
            <person name="Grisdale C.J."/>
            <person name="Hempel F."/>
            <person name="Henrissat B."/>
            <person name="Hoppner M.P."/>
            <person name="Ishida K."/>
            <person name="Kim E."/>
            <person name="Koreny L."/>
            <person name="Kroth P.G."/>
            <person name="Liu Y."/>
            <person name="Malik S.B."/>
            <person name="Maier U.G."/>
            <person name="McRose D."/>
            <person name="Mock T."/>
            <person name="Neilson J.A."/>
            <person name="Onodera N.T."/>
            <person name="Poole A.M."/>
            <person name="Pritham E.J."/>
            <person name="Richards T.A."/>
            <person name="Rocap G."/>
            <person name="Roy S.W."/>
            <person name="Sarai C."/>
            <person name="Schaack S."/>
            <person name="Shirato S."/>
            <person name="Slamovits C.H."/>
            <person name="Spencer D.F."/>
            <person name="Suzuki S."/>
            <person name="Worden A.Z."/>
            <person name="Zauner S."/>
            <person name="Barry K."/>
            <person name="Bell C."/>
            <person name="Bharti A.K."/>
            <person name="Crow J.A."/>
            <person name="Grimwood J."/>
            <person name="Kramer R."/>
            <person name="Lindquist E."/>
            <person name="Lucas S."/>
            <person name="Salamov A."/>
            <person name="McFadden G.I."/>
            <person name="Lane C.E."/>
            <person name="Keeling P.J."/>
            <person name="Gray M.W."/>
            <person name="Grigoriev I.V."/>
            <person name="Archibald J.M."/>
        </authorList>
    </citation>
    <scope>NUCLEOTIDE SEQUENCE</scope>
    <source>
        <strain evidence="8 10">CCMP2712</strain>
    </source>
</reference>
<reference evidence="10" key="2">
    <citation type="submission" date="2012-11" db="EMBL/GenBank/DDBJ databases">
        <authorList>
            <person name="Kuo A."/>
            <person name="Curtis B.A."/>
            <person name="Tanifuji G."/>
            <person name="Burki F."/>
            <person name="Gruber A."/>
            <person name="Irimia M."/>
            <person name="Maruyama S."/>
            <person name="Arias M.C."/>
            <person name="Ball S.G."/>
            <person name="Gile G.H."/>
            <person name="Hirakawa Y."/>
            <person name="Hopkins J.F."/>
            <person name="Rensing S.A."/>
            <person name="Schmutz J."/>
            <person name="Symeonidi A."/>
            <person name="Elias M."/>
            <person name="Eveleigh R.J."/>
            <person name="Herman E.K."/>
            <person name="Klute M.J."/>
            <person name="Nakayama T."/>
            <person name="Obornik M."/>
            <person name="Reyes-Prieto A."/>
            <person name="Armbrust E.V."/>
            <person name="Aves S.J."/>
            <person name="Beiko R.G."/>
            <person name="Coutinho P."/>
            <person name="Dacks J.B."/>
            <person name="Durnford D.G."/>
            <person name="Fast N.M."/>
            <person name="Green B.R."/>
            <person name="Grisdale C."/>
            <person name="Hempe F."/>
            <person name="Henrissat B."/>
            <person name="Hoppner M.P."/>
            <person name="Ishida K.-I."/>
            <person name="Kim E."/>
            <person name="Koreny L."/>
            <person name="Kroth P.G."/>
            <person name="Liu Y."/>
            <person name="Malik S.-B."/>
            <person name="Maier U.G."/>
            <person name="McRose D."/>
            <person name="Mock T."/>
            <person name="Neilson J.A."/>
            <person name="Onodera N.T."/>
            <person name="Poole A.M."/>
            <person name="Pritham E.J."/>
            <person name="Richards T.A."/>
            <person name="Rocap G."/>
            <person name="Roy S.W."/>
            <person name="Sarai C."/>
            <person name="Schaack S."/>
            <person name="Shirato S."/>
            <person name="Slamovits C.H."/>
            <person name="Spencer D.F."/>
            <person name="Suzuki S."/>
            <person name="Worden A.Z."/>
            <person name="Zauner S."/>
            <person name="Barry K."/>
            <person name="Bell C."/>
            <person name="Bharti A.K."/>
            <person name="Crow J.A."/>
            <person name="Grimwood J."/>
            <person name="Kramer R."/>
            <person name="Lindquist E."/>
            <person name="Lucas S."/>
            <person name="Salamov A."/>
            <person name="McFadden G.I."/>
            <person name="Lane C.E."/>
            <person name="Keeling P.J."/>
            <person name="Gray M.W."/>
            <person name="Grigoriev I.V."/>
            <person name="Archibald J.M."/>
        </authorList>
    </citation>
    <scope>NUCLEOTIDE SEQUENCE</scope>
    <source>
        <strain evidence="10">CCMP2712</strain>
    </source>
</reference>
<evidence type="ECO:0000256" key="2">
    <source>
        <dbReference type="ARBA" id="ARBA00022679"/>
    </source>
</evidence>
<dbReference type="GO" id="GO:0003723">
    <property type="term" value="F:RNA binding"/>
    <property type="evidence" value="ECO:0007669"/>
    <property type="project" value="UniProtKB-UniRule"/>
</dbReference>
<dbReference type="PaxDb" id="55529-EKX50189"/>
<keyword evidence="4 5" id="KW-0694">RNA-binding</keyword>
<dbReference type="PROSITE" id="PS51686">
    <property type="entry name" value="SAM_MT_RSMB_NOP"/>
    <property type="match status" value="1"/>
</dbReference>
<name>L1JPI9_GUITC</name>